<gene>
    <name evidence="1" type="ORF">ACFSCY_31855</name>
</gene>
<evidence type="ECO:0008006" key="3">
    <source>
        <dbReference type="Google" id="ProtNLM"/>
    </source>
</evidence>
<proteinExistence type="predicted"/>
<protein>
    <recommendedName>
        <fullName evidence="3">Alpha/beta hydrolase</fullName>
    </recommendedName>
</protein>
<keyword evidence="2" id="KW-1185">Reference proteome</keyword>
<sequence length="58" mass="6241">MPDPGVPVLVVVGGEEPFAETGLGRRGTSGWERLGLVVTPDRKHGVWLDDPATVLRTF</sequence>
<dbReference type="SUPFAM" id="SSF53474">
    <property type="entry name" value="alpha/beta-Hydrolases"/>
    <property type="match status" value="1"/>
</dbReference>
<reference evidence="2" key="1">
    <citation type="journal article" date="2019" name="Int. J. Syst. Evol. Microbiol.">
        <title>The Global Catalogue of Microorganisms (GCM) 10K type strain sequencing project: providing services to taxonomists for standard genome sequencing and annotation.</title>
        <authorList>
            <consortium name="The Broad Institute Genomics Platform"/>
            <consortium name="The Broad Institute Genome Sequencing Center for Infectious Disease"/>
            <person name="Wu L."/>
            <person name="Ma J."/>
        </authorList>
    </citation>
    <scope>NUCLEOTIDE SEQUENCE [LARGE SCALE GENOMIC DNA]</scope>
    <source>
        <strain evidence="2">JCM 12165</strain>
    </source>
</reference>
<evidence type="ECO:0000313" key="1">
    <source>
        <dbReference type="EMBL" id="MFD1534024.1"/>
    </source>
</evidence>
<dbReference type="RefSeq" id="WP_343973897.1">
    <property type="nucleotide sequence ID" value="NZ_BAAAJG010000005.1"/>
</dbReference>
<name>A0ABW4FU55_9PSEU</name>
<evidence type="ECO:0000313" key="2">
    <source>
        <dbReference type="Proteomes" id="UP001597145"/>
    </source>
</evidence>
<dbReference type="Proteomes" id="UP001597145">
    <property type="component" value="Unassembled WGS sequence"/>
</dbReference>
<accession>A0ABW4FU55</accession>
<organism evidence="1 2">
    <name type="scientific">Pseudonocardia aurantiaca</name>
    <dbReference type="NCBI Taxonomy" id="75290"/>
    <lineage>
        <taxon>Bacteria</taxon>
        <taxon>Bacillati</taxon>
        <taxon>Actinomycetota</taxon>
        <taxon>Actinomycetes</taxon>
        <taxon>Pseudonocardiales</taxon>
        <taxon>Pseudonocardiaceae</taxon>
        <taxon>Pseudonocardia</taxon>
    </lineage>
</organism>
<dbReference type="InterPro" id="IPR029058">
    <property type="entry name" value="AB_hydrolase_fold"/>
</dbReference>
<comment type="caution">
    <text evidence="1">The sequence shown here is derived from an EMBL/GenBank/DDBJ whole genome shotgun (WGS) entry which is preliminary data.</text>
</comment>
<dbReference type="EMBL" id="JBHUCP010000028">
    <property type="protein sequence ID" value="MFD1534024.1"/>
    <property type="molecule type" value="Genomic_DNA"/>
</dbReference>